<dbReference type="GO" id="GO:0005524">
    <property type="term" value="F:ATP binding"/>
    <property type="evidence" value="ECO:0007669"/>
    <property type="project" value="InterPro"/>
</dbReference>
<dbReference type="Pfam" id="PF07726">
    <property type="entry name" value="AAA_3"/>
    <property type="match status" value="1"/>
</dbReference>
<dbReference type="CDD" id="cd00009">
    <property type="entry name" value="AAA"/>
    <property type="match status" value="1"/>
</dbReference>
<keyword evidence="4" id="KW-1185">Reference proteome</keyword>
<dbReference type="InterPro" id="IPR011703">
    <property type="entry name" value="ATPase_AAA-3"/>
</dbReference>
<organism evidence="3 4">
    <name type="scientific">Teretinema zuelzerae</name>
    <dbReference type="NCBI Taxonomy" id="156"/>
    <lineage>
        <taxon>Bacteria</taxon>
        <taxon>Pseudomonadati</taxon>
        <taxon>Spirochaetota</taxon>
        <taxon>Spirochaetia</taxon>
        <taxon>Spirochaetales</taxon>
        <taxon>Treponemataceae</taxon>
        <taxon>Teretinema</taxon>
    </lineage>
</organism>
<reference evidence="3" key="1">
    <citation type="submission" date="2021-08" db="EMBL/GenBank/DDBJ databases">
        <title>Comparative analyses of Brucepasteria parasyntrophica and Teretinema zuelzerae.</title>
        <authorList>
            <person name="Song Y."/>
            <person name="Brune A."/>
        </authorList>
    </citation>
    <scope>NUCLEOTIDE SEQUENCE</scope>
    <source>
        <strain evidence="3">DSM 1903</strain>
    </source>
</reference>
<dbReference type="PANTHER" id="PTHR42759:SF5">
    <property type="entry name" value="METHANOL DEHYDROGENASE REGULATOR"/>
    <property type="match status" value="1"/>
</dbReference>
<dbReference type="GO" id="GO:0016887">
    <property type="term" value="F:ATP hydrolysis activity"/>
    <property type="evidence" value="ECO:0007669"/>
    <property type="project" value="InterPro"/>
</dbReference>
<proteinExistence type="predicted"/>
<dbReference type="SUPFAM" id="SSF52540">
    <property type="entry name" value="P-loop containing nucleoside triphosphate hydrolases"/>
    <property type="match status" value="1"/>
</dbReference>
<feature type="domain" description="ChlI/MoxR AAA lid" evidence="2">
    <location>
        <begin position="237"/>
        <end position="295"/>
    </location>
</feature>
<dbReference type="Gene3D" id="3.40.50.300">
    <property type="entry name" value="P-loop containing nucleotide triphosphate hydrolases"/>
    <property type="match status" value="1"/>
</dbReference>
<evidence type="ECO:0000259" key="1">
    <source>
        <dbReference type="Pfam" id="PF07726"/>
    </source>
</evidence>
<dbReference type="AlphaFoldDB" id="A0AAE3EHA8"/>
<protein>
    <submittedName>
        <fullName evidence="3">AAA family ATPase</fullName>
    </submittedName>
</protein>
<evidence type="ECO:0000313" key="3">
    <source>
        <dbReference type="EMBL" id="MCD1654406.1"/>
    </source>
</evidence>
<name>A0AAE3EHA8_9SPIR</name>
<dbReference type="InterPro" id="IPR041628">
    <property type="entry name" value="ChlI/MoxR_AAA_lid"/>
</dbReference>
<dbReference type="EMBL" id="JAINWA010000001">
    <property type="protein sequence ID" value="MCD1654406.1"/>
    <property type="molecule type" value="Genomic_DNA"/>
</dbReference>
<dbReference type="Proteomes" id="UP001198163">
    <property type="component" value="Unassembled WGS sequence"/>
</dbReference>
<dbReference type="InterPro" id="IPR027417">
    <property type="entry name" value="P-loop_NTPase"/>
</dbReference>
<dbReference type="RefSeq" id="WP_230754617.1">
    <property type="nucleotide sequence ID" value="NZ_JAINWA010000001.1"/>
</dbReference>
<dbReference type="PIRSF" id="PIRSF002849">
    <property type="entry name" value="AAA_ATPase_chaperone_MoxR_prd"/>
    <property type="match status" value="1"/>
</dbReference>
<gene>
    <name evidence="3" type="ORF">K7J14_06770</name>
</gene>
<sequence length="329" mass="36427">MNTQISSAKIIEGLSQVIQGKRDQIELFTAAVFAGGHVLIEDYPGLGKTTLARSLAALVASGTDNDRSATFSRIQFTPDLLPYDITGVDVFNSDTHSFDFIPGPVFSDILLADEINRTTPKVQSALLEVMAERQVTQGGKTRKVSPVFFVVATQNPVETEGTYPLPAAQLDRFMMRLSLGYPDFEAEAIILKQDPEKSILPTLNPVLHTSDLLFSREEQKTVWCHPALERMILSFIRKTRTHKDIKLGASPRGALLLLHAARALALIRGRNWIEDTDIFDLSGPILAHRLVPKNSSSSVPLIITDILESCFSEMNKNTDWTREAYDSTS</sequence>
<feature type="domain" description="ATPase AAA-3" evidence="1">
    <location>
        <begin position="37"/>
        <end position="175"/>
    </location>
</feature>
<dbReference type="Pfam" id="PF17863">
    <property type="entry name" value="AAA_lid_2"/>
    <property type="match status" value="1"/>
</dbReference>
<dbReference type="InterPro" id="IPR050764">
    <property type="entry name" value="CbbQ/NirQ/NorQ/GpvN"/>
</dbReference>
<accession>A0AAE3EHA8</accession>
<evidence type="ECO:0000313" key="4">
    <source>
        <dbReference type="Proteomes" id="UP001198163"/>
    </source>
</evidence>
<evidence type="ECO:0000259" key="2">
    <source>
        <dbReference type="Pfam" id="PF17863"/>
    </source>
</evidence>
<dbReference type="Gene3D" id="1.10.8.80">
    <property type="entry name" value="Magnesium chelatase subunit I, C-Terminal domain"/>
    <property type="match status" value="1"/>
</dbReference>
<comment type="caution">
    <text evidence="3">The sequence shown here is derived from an EMBL/GenBank/DDBJ whole genome shotgun (WGS) entry which is preliminary data.</text>
</comment>
<dbReference type="PANTHER" id="PTHR42759">
    <property type="entry name" value="MOXR FAMILY PROTEIN"/>
    <property type="match status" value="1"/>
</dbReference>